<feature type="region of interest" description="Disordered" evidence="1">
    <location>
        <begin position="1"/>
        <end position="23"/>
    </location>
</feature>
<proteinExistence type="predicted"/>
<dbReference type="EMBL" id="KK915628">
    <property type="protein sequence ID" value="KDP21584.1"/>
    <property type="molecule type" value="Genomic_DNA"/>
</dbReference>
<accession>A0A067JPY6</accession>
<sequence>MDQGVKTELVSSKEHGRATISTSVLWTPKEQHGACCNEHGRAVMSTGVLWTPGSSTGHAVMSTGMS</sequence>
<gene>
    <name evidence="2" type="ORF">JCGZ_03737</name>
</gene>
<dbReference type="AlphaFoldDB" id="A0A067JPY6"/>
<reference evidence="2 3" key="1">
    <citation type="journal article" date="2014" name="PLoS ONE">
        <title>Global Analysis of Gene Expression Profiles in Physic Nut (Jatropha curcas L.) Seedlings Exposed to Salt Stress.</title>
        <authorList>
            <person name="Zhang L."/>
            <person name="Zhang C."/>
            <person name="Wu P."/>
            <person name="Chen Y."/>
            <person name="Li M."/>
            <person name="Jiang H."/>
            <person name="Wu G."/>
        </authorList>
    </citation>
    <scope>NUCLEOTIDE SEQUENCE [LARGE SCALE GENOMIC DNA]</scope>
    <source>
        <strain evidence="3">cv. GZQX0401</strain>
        <tissue evidence="2">Young leaves</tissue>
    </source>
</reference>
<name>A0A067JPY6_JATCU</name>
<evidence type="ECO:0000256" key="1">
    <source>
        <dbReference type="SAM" id="MobiDB-lite"/>
    </source>
</evidence>
<dbReference type="Proteomes" id="UP000027138">
    <property type="component" value="Unassembled WGS sequence"/>
</dbReference>
<protein>
    <submittedName>
        <fullName evidence="2">Uncharacterized protein</fullName>
    </submittedName>
</protein>
<evidence type="ECO:0000313" key="2">
    <source>
        <dbReference type="EMBL" id="KDP21584.1"/>
    </source>
</evidence>
<keyword evidence="3" id="KW-1185">Reference proteome</keyword>
<evidence type="ECO:0000313" key="3">
    <source>
        <dbReference type="Proteomes" id="UP000027138"/>
    </source>
</evidence>
<organism evidence="2 3">
    <name type="scientific">Jatropha curcas</name>
    <name type="common">Barbados nut</name>
    <dbReference type="NCBI Taxonomy" id="180498"/>
    <lineage>
        <taxon>Eukaryota</taxon>
        <taxon>Viridiplantae</taxon>
        <taxon>Streptophyta</taxon>
        <taxon>Embryophyta</taxon>
        <taxon>Tracheophyta</taxon>
        <taxon>Spermatophyta</taxon>
        <taxon>Magnoliopsida</taxon>
        <taxon>eudicotyledons</taxon>
        <taxon>Gunneridae</taxon>
        <taxon>Pentapetalae</taxon>
        <taxon>rosids</taxon>
        <taxon>fabids</taxon>
        <taxon>Malpighiales</taxon>
        <taxon>Euphorbiaceae</taxon>
        <taxon>Crotonoideae</taxon>
        <taxon>Jatropheae</taxon>
        <taxon>Jatropha</taxon>
    </lineage>
</organism>